<feature type="chain" id="PRO_5046605181" evidence="1">
    <location>
        <begin position="19"/>
        <end position="404"/>
    </location>
</feature>
<dbReference type="Pfam" id="PF13715">
    <property type="entry name" value="CarbopepD_reg_2"/>
    <property type="match status" value="1"/>
</dbReference>
<reference evidence="2 3" key="1">
    <citation type="submission" date="2023-02" db="EMBL/GenBank/DDBJ databases">
        <title>Genome sequence of Sphingobacterium sp. KACC 22765.</title>
        <authorList>
            <person name="Kim S."/>
            <person name="Heo J."/>
            <person name="Kwon S.-W."/>
        </authorList>
    </citation>
    <scope>NUCLEOTIDE SEQUENCE [LARGE SCALE GENOMIC DNA]</scope>
    <source>
        <strain evidence="2 3">KACC 22765</strain>
    </source>
</reference>
<proteinExistence type="predicted"/>
<gene>
    <name evidence="2" type="ORF">PQ465_00810</name>
</gene>
<organism evidence="2 3">
    <name type="scientific">Sphingobacterium oryzagri</name>
    <dbReference type="NCBI Taxonomy" id="3025669"/>
    <lineage>
        <taxon>Bacteria</taxon>
        <taxon>Pseudomonadati</taxon>
        <taxon>Bacteroidota</taxon>
        <taxon>Sphingobacteriia</taxon>
        <taxon>Sphingobacteriales</taxon>
        <taxon>Sphingobacteriaceae</taxon>
        <taxon>Sphingobacterium</taxon>
    </lineage>
</organism>
<keyword evidence="1" id="KW-0732">Signal</keyword>
<keyword evidence="3" id="KW-1185">Reference proteome</keyword>
<dbReference type="Proteomes" id="UP001221558">
    <property type="component" value="Chromosome"/>
</dbReference>
<name>A0ABY7WHF7_9SPHI</name>
<evidence type="ECO:0000313" key="2">
    <source>
        <dbReference type="EMBL" id="WDF68930.1"/>
    </source>
</evidence>
<feature type="signal peptide" evidence="1">
    <location>
        <begin position="1"/>
        <end position="18"/>
    </location>
</feature>
<dbReference type="InterPro" id="IPR008969">
    <property type="entry name" value="CarboxyPept-like_regulatory"/>
</dbReference>
<dbReference type="EMBL" id="CP117880">
    <property type="protein sequence ID" value="WDF68930.1"/>
    <property type="molecule type" value="Genomic_DNA"/>
</dbReference>
<evidence type="ECO:0000313" key="3">
    <source>
        <dbReference type="Proteomes" id="UP001221558"/>
    </source>
</evidence>
<dbReference type="SUPFAM" id="SSF49464">
    <property type="entry name" value="Carboxypeptidase regulatory domain-like"/>
    <property type="match status" value="1"/>
</dbReference>
<dbReference type="Gene3D" id="2.60.40.1120">
    <property type="entry name" value="Carboxypeptidase-like, regulatory domain"/>
    <property type="match status" value="1"/>
</dbReference>
<accession>A0ABY7WHF7</accession>
<evidence type="ECO:0000256" key="1">
    <source>
        <dbReference type="SAM" id="SignalP"/>
    </source>
</evidence>
<protein>
    <submittedName>
        <fullName evidence="2">Carboxypeptidase-like regulatory domain-containing protein</fullName>
    </submittedName>
</protein>
<sequence>MKSILAFLLGCIAHTCLAQHRIHGTVTENEKQTPVAGASVYINNSTIRTSTNSEGKYVLRLPAAGKYAIVIAAMGHELASFETEADGEVRKNVVLNPKTVEIAEVTVSAYQKDGWKQWGTYFTESFIGTSAFAKQTKILNHEVLRFRYNATDKVLQVFAMAPLKISNRALGYEITYALNAYQMDFNTRHLYYDGYAYFKESKRVSSNVRRNREDAFASSLMRFTRSTYSKSWEKDGYTVRELVRVVDNERLRIDSLMKKINQRVFKDLQGNWTAFYRAQDEFNADSIQYFRAMLRKPKEYSLLKSKLNESQIMTAESTAATKAIQYENYLHVKFSGATYEKSYFDWNSEADGASLIKLSPHATVYIDALGNFSPAINWTHEGYWAWYNKICTMLPLDYQSDSKP</sequence>
<dbReference type="RefSeq" id="WP_274267658.1">
    <property type="nucleotide sequence ID" value="NZ_CP117880.1"/>
</dbReference>